<reference evidence="2 3" key="1">
    <citation type="submission" date="2018-11" db="EMBL/GenBank/DDBJ databases">
        <authorList>
            <person name="Na S.W."/>
            <person name="Baik M."/>
        </authorList>
    </citation>
    <scope>NUCLEOTIDE SEQUENCE [LARGE SCALE GENOMIC DNA]</scope>
    <source>
        <strain evidence="2 3">E39</strain>
    </source>
</reference>
<keyword evidence="1" id="KW-1133">Transmembrane helix</keyword>
<accession>A0A5P8E3V5</accession>
<keyword evidence="1" id="KW-0472">Membrane</keyword>
<gene>
    <name evidence="2" type="ORF">C7Y71_000570</name>
</gene>
<evidence type="ECO:0000313" key="2">
    <source>
        <dbReference type="EMBL" id="QFQ11641.1"/>
    </source>
</evidence>
<evidence type="ECO:0000313" key="3">
    <source>
        <dbReference type="Proteomes" id="UP000249375"/>
    </source>
</evidence>
<keyword evidence="1" id="KW-0812">Transmembrane</keyword>
<protein>
    <submittedName>
        <fullName evidence="2">Uncharacterized protein</fullName>
    </submittedName>
</protein>
<evidence type="ECO:0000256" key="1">
    <source>
        <dbReference type="SAM" id="Phobius"/>
    </source>
</evidence>
<dbReference type="KEGG" id="alq:C7Y71_000570"/>
<feature type="transmembrane region" description="Helical" evidence="1">
    <location>
        <begin position="6"/>
        <end position="24"/>
    </location>
</feature>
<proteinExistence type="predicted"/>
<keyword evidence="3" id="KW-1185">Reference proteome</keyword>
<dbReference type="Proteomes" id="UP000249375">
    <property type="component" value="Chromosome"/>
</dbReference>
<dbReference type="AlphaFoldDB" id="A0A5P8E3V5"/>
<dbReference type="EMBL" id="CP033459">
    <property type="protein sequence ID" value="QFQ11641.1"/>
    <property type="molecule type" value="Genomic_DNA"/>
</dbReference>
<sequence>MNPFLAILIIVGICFALLSVKLFFGKEFVHTDIKGNKPLNDKGINCVVEDEIKTINSNKIKTKK</sequence>
<organism evidence="2 3">
    <name type="scientific">Pseudoprevotella muciniphila</name>
    <dbReference type="NCBI Taxonomy" id="2133944"/>
    <lineage>
        <taxon>Bacteria</taxon>
        <taxon>Pseudomonadati</taxon>
        <taxon>Bacteroidota</taxon>
        <taxon>Bacteroidia</taxon>
        <taxon>Bacteroidales</taxon>
        <taxon>Prevotellaceae</taxon>
        <taxon>Pseudoprevotella</taxon>
    </lineage>
</organism>
<name>A0A5P8E3V5_9BACT</name>